<organism evidence="6 7">
    <name type="scientific">Candidatus Raymondbacteria bacterium RIFOXYD12_FULL_49_13</name>
    <dbReference type="NCBI Taxonomy" id="1817890"/>
    <lineage>
        <taxon>Bacteria</taxon>
        <taxon>Raymondiibacteriota</taxon>
    </lineage>
</organism>
<dbReference type="GO" id="GO:0005829">
    <property type="term" value="C:cytosol"/>
    <property type="evidence" value="ECO:0007669"/>
    <property type="project" value="TreeGrafter"/>
</dbReference>
<name>A0A1F7FKP0_UNCRA</name>
<evidence type="ECO:0000256" key="2">
    <source>
        <dbReference type="ARBA" id="ARBA00022603"/>
    </source>
</evidence>
<dbReference type="GO" id="GO:0008173">
    <property type="term" value="F:RNA methyltransferase activity"/>
    <property type="evidence" value="ECO:0007669"/>
    <property type="project" value="InterPro"/>
</dbReference>
<dbReference type="Gene3D" id="3.40.1280.10">
    <property type="match status" value="1"/>
</dbReference>
<evidence type="ECO:0000256" key="4">
    <source>
        <dbReference type="ARBA" id="ARBA00022691"/>
    </source>
</evidence>
<proteinExistence type="inferred from homology"/>
<comment type="caution">
    <text evidence="6">The sequence shown here is derived from an EMBL/GenBank/DDBJ whole genome shotgun (WGS) entry which is preliminary data.</text>
</comment>
<keyword evidence="2" id="KW-0489">Methyltransferase</keyword>
<dbReference type="GO" id="GO:0003723">
    <property type="term" value="F:RNA binding"/>
    <property type="evidence" value="ECO:0007669"/>
    <property type="project" value="InterPro"/>
</dbReference>
<dbReference type="GO" id="GO:0002128">
    <property type="term" value="P:tRNA nucleoside ribose methylation"/>
    <property type="evidence" value="ECO:0007669"/>
    <property type="project" value="TreeGrafter"/>
</dbReference>
<dbReference type="PANTHER" id="PTHR42786">
    <property type="entry name" value="TRNA/RRNA METHYLTRANSFERASE"/>
    <property type="match status" value="1"/>
</dbReference>
<evidence type="ECO:0000256" key="3">
    <source>
        <dbReference type="ARBA" id="ARBA00022679"/>
    </source>
</evidence>
<dbReference type="InterPro" id="IPR029028">
    <property type="entry name" value="Alpha/beta_knot_MTases"/>
</dbReference>
<keyword evidence="3" id="KW-0808">Transferase</keyword>
<evidence type="ECO:0000259" key="5">
    <source>
        <dbReference type="Pfam" id="PF00588"/>
    </source>
</evidence>
<dbReference type="SUPFAM" id="SSF75217">
    <property type="entry name" value="alpha/beta knot"/>
    <property type="match status" value="1"/>
</dbReference>
<dbReference type="InterPro" id="IPR029026">
    <property type="entry name" value="tRNA_m1G_MTases_N"/>
</dbReference>
<dbReference type="InterPro" id="IPR004384">
    <property type="entry name" value="RNA_MeTrfase_TrmJ/LasT"/>
</dbReference>
<sequence>MRLHFILVEPEVPENIGSCARALNTMGFGSLRLVNPACDHLDARACALAHGSESVLKKAKVFKSLGAALEDLDFIIGATNRTRTLRHEYYSSTQVARILEDKGESVNDAGIVFGPEQRGLSNEDLRECDLLSRIPLFRRQPSLNLAQAVLLYAYEFSRFTIGRKERRMRQADPDELKMFMQKTDELFRGLGIEPSGNLYRRAMERLAALTHYDMRIAYSIISFIKR</sequence>
<dbReference type="PANTHER" id="PTHR42786:SF1">
    <property type="entry name" value="TRNA (CYTIDINE_URIDINE-2'-O-)-METHYLTRANSFERASE TRMJ"/>
    <property type="match status" value="1"/>
</dbReference>
<evidence type="ECO:0000256" key="1">
    <source>
        <dbReference type="ARBA" id="ARBA00007228"/>
    </source>
</evidence>
<dbReference type="AlphaFoldDB" id="A0A1F7FKP0"/>
<comment type="similarity">
    <text evidence="1">Belongs to the class IV-like SAM-binding methyltransferase superfamily. RNA methyltransferase TrmH family.</text>
</comment>
<protein>
    <recommendedName>
        <fullName evidence="5">tRNA/rRNA methyltransferase SpoU type domain-containing protein</fullName>
    </recommendedName>
</protein>
<accession>A0A1F7FKP0</accession>
<evidence type="ECO:0000313" key="6">
    <source>
        <dbReference type="EMBL" id="OGK07294.1"/>
    </source>
</evidence>
<dbReference type="PIRSF" id="PIRSF004808">
    <property type="entry name" value="LasT"/>
    <property type="match status" value="1"/>
</dbReference>
<dbReference type="Proteomes" id="UP000179243">
    <property type="component" value="Unassembled WGS sequence"/>
</dbReference>
<evidence type="ECO:0000313" key="7">
    <source>
        <dbReference type="Proteomes" id="UP000179243"/>
    </source>
</evidence>
<gene>
    <name evidence="6" type="ORF">A2519_14300</name>
</gene>
<dbReference type="EMBL" id="MFYX01000011">
    <property type="protein sequence ID" value="OGK07294.1"/>
    <property type="molecule type" value="Genomic_DNA"/>
</dbReference>
<keyword evidence="4" id="KW-0949">S-adenosyl-L-methionine</keyword>
<dbReference type="CDD" id="cd18093">
    <property type="entry name" value="SpoU-like_TrmJ"/>
    <property type="match status" value="1"/>
</dbReference>
<feature type="domain" description="tRNA/rRNA methyltransferase SpoU type" evidence="5">
    <location>
        <begin position="3"/>
        <end position="154"/>
    </location>
</feature>
<dbReference type="Pfam" id="PF00588">
    <property type="entry name" value="SpoU_methylase"/>
    <property type="match status" value="1"/>
</dbReference>
<dbReference type="InterPro" id="IPR001537">
    <property type="entry name" value="SpoU_MeTrfase"/>
</dbReference>
<reference evidence="6 7" key="1">
    <citation type="journal article" date="2016" name="Nat. Commun.">
        <title>Thousands of microbial genomes shed light on interconnected biogeochemical processes in an aquifer system.</title>
        <authorList>
            <person name="Anantharaman K."/>
            <person name="Brown C.T."/>
            <person name="Hug L.A."/>
            <person name="Sharon I."/>
            <person name="Castelle C.J."/>
            <person name="Probst A.J."/>
            <person name="Thomas B.C."/>
            <person name="Singh A."/>
            <person name="Wilkins M.J."/>
            <person name="Karaoz U."/>
            <person name="Brodie E.L."/>
            <person name="Williams K.H."/>
            <person name="Hubbard S.S."/>
            <person name="Banfield J.F."/>
        </authorList>
    </citation>
    <scope>NUCLEOTIDE SEQUENCE [LARGE SCALE GENOMIC DNA]</scope>
</reference>